<dbReference type="EMBL" id="JBHSNG010000019">
    <property type="protein sequence ID" value="MFC5582487.1"/>
    <property type="molecule type" value="Genomic_DNA"/>
</dbReference>
<feature type="signal peptide" evidence="1">
    <location>
        <begin position="1"/>
        <end position="20"/>
    </location>
</feature>
<dbReference type="RefSeq" id="WP_377328622.1">
    <property type="nucleotide sequence ID" value="NZ_JBHSNG010000019.1"/>
</dbReference>
<reference evidence="3" key="1">
    <citation type="journal article" date="2019" name="Int. J. Syst. Evol. Microbiol.">
        <title>The Global Catalogue of Microorganisms (GCM) 10K type strain sequencing project: providing services to taxonomists for standard genome sequencing and annotation.</title>
        <authorList>
            <consortium name="The Broad Institute Genomics Platform"/>
            <consortium name="The Broad Institute Genome Sequencing Center for Infectious Disease"/>
            <person name="Wu L."/>
            <person name="Ma J."/>
        </authorList>
    </citation>
    <scope>NUCLEOTIDE SEQUENCE [LARGE SCALE GENOMIC DNA]</scope>
    <source>
        <strain evidence="3">CGMCC 1.13587</strain>
    </source>
</reference>
<name>A0ABW0T068_9GAMM</name>
<protein>
    <recommendedName>
        <fullName evidence="4">Lipoprotein</fullName>
    </recommendedName>
</protein>
<accession>A0ABW0T068</accession>
<feature type="chain" id="PRO_5046006933" description="Lipoprotein" evidence="1">
    <location>
        <begin position="21"/>
        <end position="130"/>
    </location>
</feature>
<keyword evidence="1" id="KW-0732">Signal</keyword>
<gene>
    <name evidence="2" type="ORF">ACFPPB_15305</name>
</gene>
<keyword evidence="3" id="KW-1185">Reference proteome</keyword>
<evidence type="ECO:0000256" key="1">
    <source>
        <dbReference type="SAM" id="SignalP"/>
    </source>
</evidence>
<comment type="caution">
    <text evidence="2">The sequence shown here is derived from an EMBL/GenBank/DDBJ whole genome shotgun (WGS) entry which is preliminary data.</text>
</comment>
<evidence type="ECO:0000313" key="3">
    <source>
        <dbReference type="Proteomes" id="UP001596111"/>
    </source>
</evidence>
<dbReference type="PROSITE" id="PS51257">
    <property type="entry name" value="PROKAR_LIPOPROTEIN"/>
    <property type="match status" value="1"/>
</dbReference>
<dbReference type="Proteomes" id="UP001596111">
    <property type="component" value="Unassembled WGS sequence"/>
</dbReference>
<sequence>MHRLLALLCLILSLAGCDYAGNTIVRRSTVNGVHVMYSKVTVFGPSADFDCVQSRSGQCRYAVFKRDCSQQRSCASTPFMQFALAVDTRLHLTHLPHGFQFCVSADTADMTRECLHTEAATKPSTASVSD</sequence>
<organism evidence="2 3">
    <name type="scientific">Rhodanobacter terrae</name>
    <dbReference type="NCBI Taxonomy" id="418647"/>
    <lineage>
        <taxon>Bacteria</taxon>
        <taxon>Pseudomonadati</taxon>
        <taxon>Pseudomonadota</taxon>
        <taxon>Gammaproteobacteria</taxon>
        <taxon>Lysobacterales</taxon>
        <taxon>Rhodanobacteraceae</taxon>
        <taxon>Rhodanobacter</taxon>
    </lineage>
</organism>
<evidence type="ECO:0000313" key="2">
    <source>
        <dbReference type="EMBL" id="MFC5582487.1"/>
    </source>
</evidence>
<evidence type="ECO:0008006" key="4">
    <source>
        <dbReference type="Google" id="ProtNLM"/>
    </source>
</evidence>
<proteinExistence type="predicted"/>